<dbReference type="Pfam" id="PF05832">
    <property type="entry name" value="DUF846"/>
    <property type="match status" value="1"/>
</dbReference>
<evidence type="ECO:0000256" key="4">
    <source>
        <dbReference type="ARBA" id="ARBA00022989"/>
    </source>
</evidence>
<keyword evidence="3" id="KW-0812">Transmembrane</keyword>
<evidence type="ECO:0000313" key="7">
    <source>
        <dbReference type="EMBL" id="CAL8120466.1"/>
    </source>
</evidence>
<evidence type="ECO:0000256" key="1">
    <source>
        <dbReference type="ARBA" id="ARBA00004141"/>
    </source>
</evidence>
<dbReference type="Pfam" id="PF16213">
    <property type="entry name" value="DCB"/>
    <property type="match status" value="1"/>
</dbReference>
<dbReference type="InterPro" id="IPR032629">
    <property type="entry name" value="DCB_dom"/>
</dbReference>
<reference evidence="7 8" key="1">
    <citation type="submission" date="2024-08" db="EMBL/GenBank/DDBJ databases">
        <authorList>
            <person name="Cucini C."/>
            <person name="Frati F."/>
        </authorList>
    </citation>
    <scope>NUCLEOTIDE SEQUENCE [LARGE SCALE GENOMIC DNA]</scope>
</reference>
<comment type="similarity">
    <text evidence="2">Belongs to the TVP23 family.</text>
</comment>
<evidence type="ECO:0000256" key="5">
    <source>
        <dbReference type="ARBA" id="ARBA00023136"/>
    </source>
</evidence>
<proteinExistence type="inferred from homology"/>
<sequence length="163" mass="18101">MLFFHSIHKLITGCYVYVKGARSIYETVVVLLENGIEEIKVLQIVILLLTTNNIVKGALSNAICYNSLKLSVSISPLHVRWRILVGLRWFNYVDNDGISHWVFESRTGARAGGSPSERRVFWGIADTSGILHSMFQYVIFNRATSASTAGVTAQAFTSPAHVI</sequence>
<dbReference type="EMBL" id="CAXLJM020000062">
    <property type="protein sequence ID" value="CAL8120466.1"/>
    <property type="molecule type" value="Genomic_DNA"/>
</dbReference>
<accession>A0ABP1R5B3</accession>
<keyword evidence="5" id="KW-0472">Membrane</keyword>
<evidence type="ECO:0000259" key="6">
    <source>
        <dbReference type="Pfam" id="PF16213"/>
    </source>
</evidence>
<evidence type="ECO:0000256" key="3">
    <source>
        <dbReference type="ARBA" id="ARBA00022692"/>
    </source>
</evidence>
<keyword evidence="4" id="KW-1133">Transmembrane helix</keyword>
<name>A0ABP1R5B3_9HEXA</name>
<evidence type="ECO:0000256" key="2">
    <source>
        <dbReference type="ARBA" id="ARBA00005467"/>
    </source>
</evidence>
<comment type="subcellular location">
    <subcellularLocation>
        <location evidence="1">Membrane</location>
        <topology evidence="1">Multi-pass membrane protein</topology>
    </subcellularLocation>
</comment>
<dbReference type="Proteomes" id="UP001642540">
    <property type="component" value="Unassembled WGS sequence"/>
</dbReference>
<feature type="domain" description="Mon2/Sec7/BIG1-like dimerisation and cyclophilin-binding" evidence="6">
    <location>
        <begin position="5"/>
        <end position="59"/>
    </location>
</feature>
<evidence type="ECO:0000313" key="8">
    <source>
        <dbReference type="Proteomes" id="UP001642540"/>
    </source>
</evidence>
<protein>
    <recommendedName>
        <fullName evidence="6">Mon2/Sec7/BIG1-like dimerisation and cyclophilin-binding domain-containing protein</fullName>
    </recommendedName>
</protein>
<gene>
    <name evidence="7" type="ORF">ODALV1_LOCUS18993</name>
</gene>
<dbReference type="InterPro" id="IPR008564">
    <property type="entry name" value="TVP23-like"/>
</dbReference>
<organism evidence="7 8">
    <name type="scientific">Orchesella dallaii</name>
    <dbReference type="NCBI Taxonomy" id="48710"/>
    <lineage>
        <taxon>Eukaryota</taxon>
        <taxon>Metazoa</taxon>
        <taxon>Ecdysozoa</taxon>
        <taxon>Arthropoda</taxon>
        <taxon>Hexapoda</taxon>
        <taxon>Collembola</taxon>
        <taxon>Entomobryomorpha</taxon>
        <taxon>Entomobryoidea</taxon>
        <taxon>Orchesellidae</taxon>
        <taxon>Orchesellinae</taxon>
        <taxon>Orchesella</taxon>
    </lineage>
</organism>
<comment type="caution">
    <text evidence="7">The sequence shown here is derived from an EMBL/GenBank/DDBJ whole genome shotgun (WGS) entry which is preliminary data.</text>
</comment>
<keyword evidence="8" id="KW-1185">Reference proteome</keyword>